<evidence type="ECO:0000313" key="7">
    <source>
        <dbReference type="EMBL" id="UXD21229.1"/>
    </source>
</evidence>
<dbReference type="InterPro" id="IPR000412">
    <property type="entry name" value="ABC_2_transport"/>
</dbReference>
<dbReference type="PIRSF" id="PIRSF006648">
    <property type="entry name" value="DrrB"/>
    <property type="match status" value="1"/>
</dbReference>
<feature type="transmembrane region" description="Helical" evidence="5">
    <location>
        <begin position="21"/>
        <end position="40"/>
    </location>
</feature>
<feature type="domain" description="ABC transmembrane type-2" evidence="6">
    <location>
        <begin position="20"/>
        <end position="252"/>
    </location>
</feature>
<accession>A0A977K917</accession>
<dbReference type="NCBIfam" id="TIGR01247">
    <property type="entry name" value="drrB"/>
    <property type="match status" value="1"/>
</dbReference>
<feature type="transmembrane region" description="Helical" evidence="5">
    <location>
        <begin position="136"/>
        <end position="161"/>
    </location>
</feature>
<evidence type="ECO:0000256" key="2">
    <source>
        <dbReference type="ARBA" id="ARBA00022692"/>
    </source>
</evidence>
<evidence type="ECO:0000256" key="1">
    <source>
        <dbReference type="ARBA" id="ARBA00004141"/>
    </source>
</evidence>
<dbReference type="InterPro" id="IPR005942">
    <property type="entry name" value="Daunbcin-R_ABC-transpt"/>
</dbReference>
<evidence type="ECO:0000256" key="5">
    <source>
        <dbReference type="SAM" id="Phobius"/>
    </source>
</evidence>
<proteinExistence type="predicted"/>
<evidence type="ECO:0000256" key="3">
    <source>
        <dbReference type="ARBA" id="ARBA00022989"/>
    </source>
</evidence>
<protein>
    <submittedName>
        <fullName evidence="7">ABC transporter</fullName>
    </submittedName>
</protein>
<feature type="transmembrane region" description="Helical" evidence="5">
    <location>
        <begin position="60"/>
        <end position="83"/>
    </location>
</feature>
<dbReference type="InterPro" id="IPR051784">
    <property type="entry name" value="Nod_factor_ABC_transporter"/>
</dbReference>
<evidence type="ECO:0000313" key="8">
    <source>
        <dbReference type="Proteomes" id="UP001063698"/>
    </source>
</evidence>
<dbReference type="PRINTS" id="PR00164">
    <property type="entry name" value="ABC2TRNSPORT"/>
</dbReference>
<dbReference type="PANTHER" id="PTHR43229">
    <property type="entry name" value="NODULATION PROTEIN J"/>
    <property type="match status" value="1"/>
</dbReference>
<evidence type="ECO:0000259" key="6">
    <source>
        <dbReference type="PROSITE" id="PS51012"/>
    </source>
</evidence>
<dbReference type="Pfam" id="PF01061">
    <property type="entry name" value="ABC2_membrane"/>
    <property type="match status" value="1"/>
</dbReference>
<keyword evidence="3 5" id="KW-1133">Transmembrane helix</keyword>
<dbReference type="GO" id="GO:0043190">
    <property type="term" value="C:ATP-binding cassette (ABC) transporter complex"/>
    <property type="evidence" value="ECO:0007669"/>
    <property type="project" value="InterPro"/>
</dbReference>
<sequence>MDAFIAMAYRQLKRFLRAKPRLVFTLITPIMWIVFYGIGWASSMNFPGIELILGTDYLSFLIPGVVGMAVFMAGYMSGVSVIWDKHFGFLKEVLVAPTPRWQSITGRIFGDSIVAMIQGVALALLGFLIAHNMNPWGLPIVFLASFLTAFGFASIGTAIAASGKFKTIEGFQAFVNLVTFPVIFSSGAFFPLNNVPDWFKSIAYVNPLTYSVDAMRLALAGVGSFPMWEDLLALVIFALTSGAIAAYFFERSTLD</sequence>
<keyword evidence="8" id="KW-1185">Reference proteome</keyword>
<dbReference type="EMBL" id="CP006868">
    <property type="protein sequence ID" value="UXD21229.1"/>
    <property type="molecule type" value="Genomic_DNA"/>
</dbReference>
<reference evidence="7" key="1">
    <citation type="submission" date="2013-11" db="EMBL/GenBank/DDBJ databases">
        <title>Comparative genomics of Ignicoccus.</title>
        <authorList>
            <person name="Podar M."/>
        </authorList>
    </citation>
    <scope>NUCLEOTIDE SEQUENCE</scope>
    <source>
        <strain evidence="7">DSM 13166</strain>
    </source>
</reference>
<comment type="subcellular location">
    <subcellularLocation>
        <location evidence="1">Membrane</location>
        <topology evidence="1">Multi-pass membrane protein</topology>
    </subcellularLocation>
</comment>
<evidence type="ECO:0000256" key="4">
    <source>
        <dbReference type="ARBA" id="ARBA00023136"/>
    </source>
</evidence>
<dbReference type="Proteomes" id="UP001063698">
    <property type="component" value="Chromosome"/>
</dbReference>
<dbReference type="GO" id="GO:0140359">
    <property type="term" value="F:ABC-type transporter activity"/>
    <property type="evidence" value="ECO:0007669"/>
    <property type="project" value="InterPro"/>
</dbReference>
<dbReference type="KEGG" id="ipc:IPA_01550"/>
<dbReference type="InterPro" id="IPR047817">
    <property type="entry name" value="ABC2_TM_bact-type"/>
</dbReference>
<keyword evidence="4 5" id="KW-0472">Membrane</keyword>
<dbReference type="AlphaFoldDB" id="A0A977K917"/>
<dbReference type="PANTHER" id="PTHR43229:SF2">
    <property type="entry name" value="NODULATION PROTEIN J"/>
    <property type="match status" value="1"/>
</dbReference>
<dbReference type="InterPro" id="IPR013525">
    <property type="entry name" value="ABC2_TM"/>
</dbReference>
<keyword evidence="2 5" id="KW-0812">Transmembrane</keyword>
<feature type="transmembrane region" description="Helical" evidence="5">
    <location>
        <begin position="108"/>
        <end position="130"/>
    </location>
</feature>
<dbReference type="PROSITE" id="PS51012">
    <property type="entry name" value="ABC_TM2"/>
    <property type="match status" value="1"/>
</dbReference>
<gene>
    <name evidence="7" type="ORF">IPA_01550</name>
</gene>
<feature type="transmembrane region" description="Helical" evidence="5">
    <location>
        <begin position="231"/>
        <end position="249"/>
    </location>
</feature>
<name>A0A977K917_9CREN</name>
<feature type="transmembrane region" description="Helical" evidence="5">
    <location>
        <begin position="173"/>
        <end position="192"/>
    </location>
</feature>
<organism evidence="7 8">
    <name type="scientific">Ignicoccus pacificus DSM 13166</name>
    <dbReference type="NCBI Taxonomy" id="940294"/>
    <lineage>
        <taxon>Archaea</taxon>
        <taxon>Thermoproteota</taxon>
        <taxon>Thermoprotei</taxon>
        <taxon>Desulfurococcales</taxon>
        <taxon>Desulfurococcaceae</taxon>
        <taxon>Ignicoccus</taxon>
    </lineage>
</organism>